<dbReference type="EMBL" id="KN818364">
    <property type="protein sequence ID" value="KIL57601.1"/>
    <property type="molecule type" value="Genomic_DNA"/>
</dbReference>
<feature type="region of interest" description="Disordered" evidence="1">
    <location>
        <begin position="294"/>
        <end position="354"/>
    </location>
</feature>
<evidence type="ECO:0000256" key="1">
    <source>
        <dbReference type="SAM" id="MobiDB-lite"/>
    </source>
</evidence>
<feature type="compositionally biased region" description="Low complexity" evidence="1">
    <location>
        <begin position="406"/>
        <end position="419"/>
    </location>
</feature>
<dbReference type="AlphaFoldDB" id="A0A0C2WLM6"/>
<dbReference type="OrthoDB" id="2940229at2759"/>
<keyword evidence="3" id="KW-1185">Reference proteome</keyword>
<dbReference type="HOGENOM" id="CLU_468558_0_0_1"/>
<feature type="compositionally biased region" description="Acidic residues" evidence="1">
    <location>
        <begin position="315"/>
        <end position="340"/>
    </location>
</feature>
<feature type="region of interest" description="Disordered" evidence="1">
    <location>
        <begin position="378"/>
        <end position="496"/>
    </location>
</feature>
<protein>
    <submittedName>
        <fullName evidence="2">Uncharacterized protein</fullName>
    </submittedName>
</protein>
<feature type="compositionally biased region" description="Polar residues" evidence="1">
    <location>
        <begin position="425"/>
        <end position="436"/>
    </location>
</feature>
<feature type="region of interest" description="Disordered" evidence="1">
    <location>
        <begin position="1"/>
        <end position="23"/>
    </location>
</feature>
<gene>
    <name evidence="2" type="ORF">M378DRAFT_27914</name>
</gene>
<accession>A0A0C2WLM6</accession>
<sequence>MPKHPLDGGFSTPTKRPRNERAVPFSAPCLPVRPCDSPSNPFGRKRVQSLARALPPPTPFSKHLPLRFQLVRTDRPSPRLHGGVHRIVQVPTNYTFMHLRCLIAFIFGGSFSMLFREDPHLFEVKRKIELFNVAYKPGQVKAGQTWSKLSSTLDPCRYRPELDKAEFEQGTSSSAAQKGEIFGHVEEEEPGEWKWHAEEDFTLDRAWPKGCDLTRAIIYHHDRTTQIHITINTVPVPKRKGYSNTPFVFSGRGLVALSLPLLIPKPVFSGGQFGKASSGSNSIGNRLHRRILGSASSVRSRSKTRARISDHEQDLTDQDAEGEVDPEASQFSDEDDEDDEGLNHGRDNIHTTLDPKALNEEDAFHRFFSRCQRLARSRVQRGSSGFGVEYDSTSSDDEQTLDRKSASPSTLLSSSATKPPAGYSSPATSLSGSVQPPATKVRNVATPPPQTSSPGPSSPTFHVPFSQPATTSRSTHGFVSSSPGNIFERRNSLSPKKRRHSSLLHHLPFQPSPSGFPKYTPLPARGQLYRMRIKRIEKRVERMKSLEWLKVPDDEDGKTKKKEEAKKVKEKAKLKDSSSQMLHRRAAPGGVLEMGISRGKRVLCRGKTTGTSRQRQEDDSEPEV</sequence>
<evidence type="ECO:0000313" key="2">
    <source>
        <dbReference type="EMBL" id="KIL57601.1"/>
    </source>
</evidence>
<reference evidence="2 3" key="1">
    <citation type="submission" date="2014-04" db="EMBL/GenBank/DDBJ databases">
        <title>Evolutionary Origins and Diversification of the Mycorrhizal Mutualists.</title>
        <authorList>
            <consortium name="DOE Joint Genome Institute"/>
            <consortium name="Mycorrhizal Genomics Consortium"/>
            <person name="Kohler A."/>
            <person name="Kuo A."/>
            <person name="Nagy L.G."/>
            <person name="Floudas D."/>
            <person name="Copeland A."/>
            <person name="Barry K.W."/>
            <person name="Cichocki N."/>
            <person name="Veneault-Fourrey C."/>
            <person name="LaButti K."/>
            <person name="Lindquist E.A."/>
            <person name="Lipzen A."/>
            <person name="Lundell T."/>
            <person name="Morin E."/>
            <person name="Murat C."/>
            <person name="Riley R."/>
            <person name="Ohm R."/>
            <person name="Sun H."/>
            <person name="Tunlid A."/>
            <person name="Henrissat B."/>
            <person name="Grigoriev I.V."/>
            <person name="Hibbett D.S."/>
            <person name="Martin F."/>
        </authorList>
    </citation>
    <scope>NUCLEOTIDE SEQUENCE [LARGE SCALE GENOMIC DNA]</scope>
    <source>
        <strain evidence="2 3">Koide BX008</strain>
    </source>
</reference>
<evidence type="ECO:0000313" key="3">
    <source>
        <dbReference type="Proteomes" id="UP000054549"/>
    </source>
</evidence>
<feature type="region of interest" description="Disordered" evidence="1">
    <location>
        <begin position="552"/>
        <end position="624"/>
    </location>
</feature>
<organism evidence="2 3">
    <name type="scientific">Amanita muscaria (strain Koide BX008)</name>
    <dbReference type="NCBI Taxonomy" id="946122"/>
    <lineage>
        <taxon>Eukaryota</taxon>
        <taxon>Fungi</taxon>
        <taxon>Dikarya</taxon>
        <taxon>Basidiomycota</taxon>
        <taxon>Agaricomycotina</taxon>
        <taxon>Agaricomycetes</taxon>
        <taxon>Agaricomycetidae</taxon>
        <taxon>Agaricales</taxon>
        <taxon>Pluteineae</taxon>
        <taxon>Amanitaceae</taxon>
        <taxon>Amanita</taxon>
    </lineage>
</organism>
<dbReference type="Proteomes" id="UP000054549">
    <property type="component" value="Unassembled WGS sequence"/>
</dbReference>
<proteinExistence type="predicted"/>
<name>A0A0C2WLM6_AMAMK</name>
<feature type="compositionally biased region" description="Basic and acidic residues" evidence="1">
    <location>
        <begin position="552"/>
        <end position="576"/>
    </location>
</feature>
<dbReference type="InParanoid" id="A0A0C2WLM6"/>
<feature type="compositionally biased region" description="Polar residues" evidence="1">
    <location>
        <begin position="467"/>
        <end position="484"/>
    </location>
</feature>
<dbReference type="STRING" id="946122.A0A0C2WLM6"/>